<feature type="transmembrane region" description="Helical" evidence="8">
    <location>
        <begin position="231"/>
        <end position="251"/>
    </location>
</feature>
<accession>A0ABS9H522</accession>
<feature type="transmembrane region" description="Helical" evidence="8">
    <location>
        <begin position="349"/>
        <end position="366"/>
    </location>
</feature>
<dbReference type="EMBL" id="JAKIJS010000001">
    <property type="protein sequence ID" value="MCF6138790.1"/>
    <property type="molecule type" value="Genomic_DNA"/>
</dbReference>
<gene>
    <name evidence="10" type="ORF">L2716_13720</name>
</gene>
<dbReference type="Pfam" id="PF13231">
    <property type="entry name" value="PMT_2"/>
    <property type="match status" value="1"/>
</dbReference>
<feature type="transmembrane region" description="Helical" evidence="8">
    <location>
        <begin position="373"/>
        <end position="391"/>
    </location>
</feature>
<protein>
    <submittedName>
        <fullName evidence="10">Glycosyltransferase family 39 protein</fullName>
    </submittedName>
</protein>
<evidence type="ECO:0000256" key="7">
    <source>
        <dbReference type="ARBA" id="ARBA00023136"/>
    </source>
</evidence>
<keyword evidence="5 8" id="KW-0812">Transmembrane</keyword>
<evidence type="ECO:0000256" key="5">
    <source>
        <dbReference type="ARBA" id="ARBA00022692"/>
    </source>
</evidence>
<dbReference type="PANTHER" id="PTHR33908">
    <property type="entry name" value="MANNOSYLTRANSFERASE YKCB-RELATED"/>
    <property type="match status" value="1"/>
</dbReference>
<reference evidence="10 11" key="1">
    <citation type="submission" date="2022-01" db="EMBL/GenBank/DDBJ databases">
        <title>Alkalihalobacillus sp. EGI L200015, a novel bacterium isolated from a salt lake sediment.</title>
        <authorList>
            <person name="Gao L."/>
            <person name="Fang B.-Z."/>
            <person name="Li W.-J."/>
        </authorList>
    </citation>
    <scope>NUCLEOTIDE SEQUENCE [LARGE SCALE GENOMIC DNA]</scope>
    <source>
        <strain evidence="10 11">KCTC 12718</strain>
    </source>
</reference>
<dbReference type="Proteomes" id="UP001649381">
    <property type="component" value="Unassembled WGS sequence"/>
</dbReference>
<evidence type="ECO:0000256" key="2">
    <source>
        <dbReference type="ARBA" id="ARBA00022475"/>
    </source>
</evidence>
<keyword evidence="3" id="KW-0328">Glycosyltransferase</keyword>
<keyword evidence="7 8" id="KW-0472">Membrane</keyword>
<evidence type="ECO:0000313" key="11">
    <source>
        <dbReference type="Proteomes" id="UP001649381"/>
    </source>
</evidence>
<feature type="domain" description="Glycosyltransferase RgtA/B/C/D-like" evidence="9">
    <location>
        <begin position="95"/>
        <end position="249"/>
    </location>
</feature>
<dbReference type="PANTHER" id="PTHR33908:SF11">
    <property type="entry name" value="MEMBRANE PROTEIN"/>
    <property type="match status" value="1"/>
</dbReference>
<evidence type="ECO:0000259" key="9">
    <source>
        <dbReference type="Pfam" id="PF13231"/>
    </source>
</evidence>
<dbReference type="InterPro" id="IPR038731">
    <property type="entry name" value="RgtA/B/C-like"/>
</dbReference>
<feature type="transmembrane region" description="Helical" evidence="8">
    <location>
        <begin position="121"/>
        <end position="138"/>
    </location>
</feature>
<feature type="transmembrane region" description="Helical" evidence="8">
    <location>
        <begin position="12"/>
        <end position="31"/>
    </location>
</feature>
<dbReference type="RefSeq" id="WP_236336815.1">
    <property type="nucleotide sequence ID" value="NZ_JAKIJS010000001.1"/>
</dbReference>
<evidence type="ECO:0000256" key="3">
    <source>
        <dbReference type="ARBA" id="ARBA00022676"/>
    </source>
</evidence>
<keyword evidence="11" id="KW-1185">Reference proteome</keyword>
<feature type="transmembrane region" description="Helical" evidence="8">
    <location>
        <begin position="397"/>
        <end position="417"/>
    </location>
</feature>
<evidence type="ECO:0000256" key="4">
    <source>
        <dbReference type="ARBA" id="ARBA00022679"/>
    </source>
</evidence>
<comment type="caution">
    <text evidence="10">The sequence shown here is derived from an EMBL/GenBank/DDBJ whole genome shotgun (WGS) entry which is preliminary data.</text>
</comment>
<feature type="transmembrane region" description="Helical" evidence="8">
    <location>
        <begin position="96"/>
        <end position="114"/>
    </location>
</feature>
<dbReference type="InterPro" id="IPR050297">
    <property type="entry name" value="LipidA_mod_glycosyltrf_83"/>
</dbReference>
<name>A0ABS9H522_9BACL</name>
<evidence type="ECO:0000256" key="1">
    <source>
        <dbReference type="ARBA" id="ARBA00004651"/>
    </source>
</evidence>
<keyword evidence="6 8" id="KW-1133">Transmembrane helix</keyword>
<feature type="transmembrane region" description="Helical" evidence="8">
    <location>
        <begin position="169"/>
        <end position="186"/>
    </location>
</feature>
<proteinExistence type="predicted"/>
<keyword evidence="4" id="KW-0808">Transferase</keyword>
<feature type="transmembrane region" description="Helical" evidence="8">
    <location>
        <begin position="198"/>
        <end position="224"/>
    </location>
</feature>
<comment type="subcellular location">
    <subcellularLocation>
        <location evidence="1">Cell membrane</location>
        <topology evidence="1">Multi-pass membrane protein</topology>
    </subcellularLocation>
</comment>
<evidence type="ECO:0000256" key="8">
    <source>
        <dbReference type="SAM" id="Phobius"/>
    </source>
</evidence>
<evidence type="ECO:0000256" key="6">
    <source>
        <dbReference type="ARBA" id="ARBA00022989"/>
    </source>
</evidence>
<sequence>MLNQMNRLLYSRYPLILIIVFSLIVHLLFLIKNPGMIFNDPGQIGFTEKQGQYGGRDATLYAEMARQLLDVGVYGYDTHHTGEVVQNAFVTPGQPIYLVVIFSIANLIFVDQLLLAKLVNMALSVSTVALLYFISYRLFESRWISLSAAFLYSIYLSPLHYFRTTLTEIPSIFMFCLTLLLFLKAYQDHRTRDHVLFGIFFCITVMFRPTPAPLILLAIAAILLKYPIKESVRIGLLWVIGPVVVIAPWVIRNLAAFGELYIFSSHAGNSLFAGANPFFKNDFSEYWREMKAKGWDQEQYAWYKIKQGFKHDFDYWFAWFTVGKTINLFHQVDSQVHYMNYAMLKYFKWIHYFVVVVGIGSTIFYMKKLNVRTIAWIVVGYILLSNMFLTIPRYGFFIIPMLCILTAFTIYQVGYLLTKYVKIVKSHV</sequence>
<keyword evidence="2" id="KW-1003">Cell membrane</keyword>
<organism evidence="10 11">
    <name type="scientific">Pseudalkalibacillus berkeleyi</name>
    <dbReference type="NCBI Taxonomy" id="1069813"/>
    <lineage>
        <taxon>Bacteria</taxon>
        <taxon>Bacillati</taxon>
        <taxon>Bacillota</taxon>
        <taxon>Bacilli</taxon>
        <taxon>Bacillales</taxon>
        <taxon>Fictibacillaceae</taxon>
        <taxon>Pseudalkalibacillus</taxon>
    </lineage>
</organism>
<evidence type="ECO:0000313" key="10">
    <source>
        <dbReference type="EMBL" id="MCF6138790.1"/>
    </source>
</evidence>